<accession>A0A2T1HY49</accession>
<reference evidence="3" key="1">
    <citation type="submission" date="2018-03" db="EMBL/GenBank/DDBJ databases">
        <authorList>
            <person name="Sun L."/>
            <person name="Liu H."/>
            <person name="Chen W."/>
            <person name="Huang K."/>
            <person name="Liu W."/>
            <person name="Gao X."/>
        </authorList>
    </citation>
    <scope>NUCLEOTIDE SEQUENCE [LARGE SCALE GENOMIC DNA]</scope>
    <source>
        <strain evidence="3">SH9</strain>
    </source>
</reference>
<name>A0A2T1HY49_9HYPH</name>
<dbReference type="EMBL" id="PVZS01000002">
    <property type="protein sequence ID" value="PSC06616.1"/>
    <property type="molecule type" value="Genomic_DNA"/>
</dbReference>
<protein>
    <submittedName>
        <fullName evidence="2">Arginine utilization protein RocB</fullName>
    </submittedName>
</protein>
<dbReference type="OrthoDB" id="9815360at2"/>
<dbReference type="Pfam" id="PF01546">
    <property type="entry name" value="Peptidase_M20"/>
    <property type="match status" value="1"/>
</dbReference>
<gene>
    <name evidence="2" type="ORF">SLNSH_02045</name>
</gene>
<comment type="caution">
    <text evidence="2">The sequence shown here is derived from an EMBL/GenBank/DDBJ whole genome shotgun (WGS) entry which is preliminary data.</text>
</comment>
<dbReference type="PIRSF" id="PIRSF010386">
    <property type="entry name" value="RocB"/>
    <property type="match status" value="1"/>
</dbReference>
<dbReference type="InterPro" id="IPR002933">
    <property type="entry name" value="Peptidase_M20"/>
</dbReference>
<dbReference type="AlphaFoldDB" id="A0A2T1HY49"/>
<keyword evidence="3" id="KW-1185">Reference proteome</keyword>
<evidence type="ECO:0000313" key="3">
    <source>
        <dbReference type="Proteomes" id="UP000239772"/>
    </source>
</evidence>
<dbReference type="Proteomes" id="UP000239772">
    <property type="component" value="Unassembled WGS sequence"/>
</dbReference>
<dbReference type="RefSeq" id="WP_106334995.1">
    <property type="nucleotide sequence ID" value="NZ_PVZS01000002.1"/>
</dbReference>
<dbReference type="SUPFAM" id="SSF53187">
    <property type="entry name" value="Zn-dependent exopeptidases"/>
    <property type="match status" value="1"/>
</dbReference>
<evidence type="ECO:0000313" key="2">
    <source>
        <dbReference type="EMBL" id="PSC06616.1"/>
    </source>
</evidence>
<organism evidence="2 3">
    <name type="scientific">Alsobacter soli</name>
    <dbReference type="NCBI Taxonomy" id="2109933"/>
    <lineage>
        <taxon>Bacteria</taxon>
        <taxon>Pseudomonadati</taxon>
        <taxon>Pseudomonadota</taxon>
        <taxon>Alphaproteobacteria</taxon>
        <taxon>Hyphomicrobiales</taxon>
        <taxon>Alsobacteraceae</taxon>
        <taxon>Alsobacter</taxon>
    </lineage>
</organism>
<sequence length="535" mass="56166">MSSEHTLAASARRWALELTRRRSVTGTADEASFGPWLAERLRREPAFGRAEVWSFPVAAGDGRHVVAMLIRGKGRRTTVLTGHYDTVSVSDYGELEPFATEPDALTGRLQEKLQTASSAAERRARYDLGSGAFLPARGLLDMKAGLAAGLAVAEGFAASPGEGNILFLAVPDEEANSAGARAAAQKLPSFASEHGLDLVAAVNLDAIADDGDGSDGRAIALGTVGKLLLTAFVAGRATHAGFPLAGLNAAVLAGAVAQRVEWAPELADPGWSRATPPSLLGIRDDKVGYDVTTPGAAFATFNVLFVSRTPAEILDRFDALCREALAGVLEQLRRRAVGASGAGPDAVAEVPVLRFEQVAAKARSASPGDLEAALAEAASLNAPLPERCRLLTERAWRASGLSGPAVVTGFGSVPYLPTRLSQRQDAQRLAACCERAAREAAGPTVRCTDVFAGISDMSFLGEADESSLALIGANTPAWPLLGLADRGCIAGLPIVNAGPWGRDYHTPLERMHVSYGFEVLPRMVDSIARRMLQPC</sequence>
<dbReference type="PANTHER" id="PTHR43808:SF27">
    <property type="entry name" value="PROTEIN ROCB"/>
    <property type="match status" value="1"/>
</dbReference>
<dbReference type="InterPro" id="IPR050072">
    <property type="entry name" value="Peptidase_M20A"/>
</dbReference>
<dbReference type="Gene3D" id="3.40.630.10">
    <property type="entry name" value="Zn peptidases"/>
    <property type="match status" value="1"/>
</dbReference>
<dbReference type="InterPro" id="IPR012166">
    <property type="entry name" value="Uncharacterised_RocB"/>
</dbReference>
<keyword evidence="1" id="KW-0378">Hydrolase</keyword>
<evidence type="ECO:0000256" key="1">
    <source>
        <dbReference type="ARBA" id="ARBA00022801"/>
    </source>
</evidence>
<dbReference type="GO" id="GO:0016787">
    <property type="term" value="F:hydrolase activity"/>
    <property type="evidence" value="ECO:0007669"/>
    <property type="project" value="InterPro"/>
</dbReference>
<dbReference type="PANTHER" id="PTHR43808">
    <property type="entry name" value="ACETYLORNITHINE DEACETYLASE"/>
    <property type="match status" value="1"/>
</dbReference>
<proteinExistence type="predicted"/>